<reference evidence="1 2" key="1">
    <citation type="submission" date="2018-10" db="EMBL/GenBank/DDBJ databases">
        <authorList>
            <person name="Ekblom R."/>
            <person name="Jareborg N."/>
        </authorList>
    </citation>
    <scope>NUCLEOTIDE SEQUENCE [LARGE SCALE GENOMIC DNA]</scope>
    <source>
        <tissue evidence="1">Muscle</tissue>
    </source>
</reference>
<evidence type="ECO:0000313" key="1">
    <source>
        <dbReference type="EMBL" id="VCX14469.1"/>
    </source>
</evidence>
<protein>
    <submittedName>
        <fullName evidence="1">Uncharacterized protein</fullName>
    </submittedName>
</protein>
<sequence length="161" mass="17352">AYTESVEPEKLIQCPYNKTRQIRACRFPHHLTEYGKSHAGVVNWLLVPSALATSVLTRFLGPKSVIVSQAVMIKAVLSRMLSTKSGTLDKRLWLSAHGSALLVMKAGIKICGNRPAPHLSGAQPTTVATTTLPAIQLGVLEKKSNLASGMRIPLALPYSLP</sequence>
<comment type="caution">
    <text evidence="1">The sequence shown here is derived from an EMBL/GenBank/DDBJ whole genome shotgun (WGS) entry which is preliminary data.</text>
</comment>
<keyword evidence="2" id="KW-1185">Reference proteome</keyword>
<name>A0A9X9Q4W0_GULGU</name>
<organism evidence="1 2">
    <name type="scientific">Gulo gulo</name>
    <name type="common">Wolverine</name>
    <name type="synonym">Gluton</name>
    <dbReference type="NCBI Taxonomy" id="48420"/>
    <lineage>
        <taxon>Eukaryota</taxon>
        <taxon>Metazoa</taxon>
        <taxon>Chordata</taxon>
        <taxon>Craniata</taxon>
        <taxon>Vertebrata</taxon>
        <taxon>Euteleostomi</taxon>
        <taxon>Mammalia</taxon>
        <taxon>Eutheria</taxon>
        <taxon>Laurasiatheria</taxon>
        <taxon>Carnivora</taxon>
        <taxon>Caniformia</taxon>
        <taxon>Musteloidea</taxon>
        <taxon>Mustelidae</taxon>
        <taxon>Guloninae</taxon>
        <taxon>Gulo</taxon>
    </lineage>
</organism>
<accession>A0A9X9Q4W0</accession>
<proteinExistence type="predicted"/>
<dbReference type="EMBL" id="CYRY02035181">
    <property type="protein sequence ID" value="VCX14469.1"/>
    <property type="molecule type" value="Genomic_DNA"/>
</dbReference>
<gene>
    <name evidence="1" type="ORF">BN2614_LOCUS6</name>
</gene>
<feature type="non-terminal residue" evidence="1">
    <location>
        <position position="1"/>
    </location>
</feature>
<evidence type="ECO:0000313" key="2">
    <source>
        <dbReference type="Proteomes" id="UP000269945"/>
    </source>
</evidence>
<dbReference type="Proteomes" id="UP000269945">
    <property type="component" value="Unassembled WGS sequence"/>
</dbReference>
<dbReference type="AlphaFoldDB" id="A0A9X9Q4W0"/>